<evidence type="ECO:0000313" key="5">
    <source>
        <dbReference type="Proteomes" id="UP000886804"/>
    </source>
</evidence>
<reference evidence="4" key="2">
    <citation type="submission" date="2021-04" db="EMBL/GenBank/DDBJ databases">
        <authorList>
            <person name="Gilroy R."/>
        </authorList>
    </citation>
    <scope>NUCLEOTIDE SEQUENCE</scope>
    <source>
        <strain evidence="4">CHK188-4685</strain>
    </source>
</reference>
<dbReference type="InterPro" id="IPR029056">
    <property type="entry name" value="Ribokinase-like"/>
</dbReference>
<dbReference type="PANTHER" id="PTHR10584">
    <property type="entry name" value="SUGAR KINASE"/>
    <property type="match status" value="1"/>
</dbReference>
<gene>
    <name evidence="4" type="ORF">H9716_09690</name>
</gene>
<dbReference type="GO" id="GO:0016301">
    <property type="term" value="F:kinase activity"/>
    <property type="evidence" value="ECO:0007669"/>
    <property type="project" value="UniProtKB-KW"/>
</dbReference>
<keyword evidence="2 4" id="KW-0418">Kinase</keyword>
<evidence type="ECO:0000256" key="2">
    <source>
        <dbReference type="ARBA" id="ARBA00022777"/>
    </source>
</evidence>
<dbReference type="Gene3D" id="3.40.1190.20">
    <property type="match status" value="1"/>
</dbReference>
<dbReference type="PANTHER" id="PTHR10584:SF166">
    <property type="entry name" value="RIBOKINASE"/>
    <property type="match status" value="1"/>
</dbReference>
<reference evidence="4" key="1">
    <citation type="journal article" date="2021" name="PeerJ">
        <title>Extensive microbial diversity within the chicken gut microbiome revealed by metagenomics and culture.</title>
        <authorList>
            <person name="Gilroy R."/>
            <person name="Ravi A."/>
            <person name="Getino M."/>
            <person name="Pursley I."/>
            <person name="Horton D.L."/>
            <person name="Alikhan N.F."/>
            <person name="Baker D."/>
            <person name="Gharbi K."/>
            <person name="Hall N."/>
            <person name="Watson M."/>
            <person name="Adriaenssens E.M."/>
            <person name="Foster-Nyarko E."/>
            <person name="Jarju S."/>
            <person name="Secka A."/>
            <person name="Antonio M."/>
            <person name="Oren A."/>
            <person name="Chaudhuri R.R."/>
            <person name="La Ragione R."/>
            <person name="Hildebrand F."/>
            <person name="Pallen M.J."/>
        </authorList>
    </citation>
    <scope>NUCLEOTIDE SEQUENCE</scope>
    <source>
        <strain evidence="4">CHK188-4685</strain>
    </source>
</reference>
<accession>A0A9D2L8T5</accession>
<protein>
    <submittedName>
        <fullName evidence="4">Carbohydrate kinase</fullName>
    </submittedName>
</protein>
<dbReference type="Pfam" id="PF00294">
    <property type="entry name" value="PfkB"/>
    <property type="match status" value="1"/>
</dbReference>
<evidence type="ECO:0000259" key="3">
    <source>
        <dbReference type="Pfam" id="PF00294"/>
    </source>
</evidence>
<evidence type="ECO:0000313" key="4">
    <source>
        <dbReference type="EMBL" id="HJB08113.1"/>
    </source>
</evidence>
<comment type="caution">
    <text evidence="4">The sequence shown here is derived from an EMBL/GenBank/DDBJ whole genome shotgun (WGS) entry which is preliminary data.</text>
</comment>
<keyword evidence="1" id="KW-0808">Transferase</keyword>
<organism evidence="4 5">
    <name type="scientific">Candidatus Enterocloster faecavium</name>
    <dbReference type="NCBI Taxonomy" id="2838560"/>
    <lineage>
        <taxon>Bacteria</taxon>
        <taxon>Bacillati</taxon>
        <taxon>Bacillota</taxon>
        <taxon>Clostridia</taxon>
        <taxon>Lachnospirales</taxon>
        <taxon>Lachnospiraceae</taxon>
        <taxon>Enterocloster</taxon>
    </lineage>
</organism>
<dbReference type="InterPro" id="IPR011611">
    <property type="entry name" value="PfkB_dom"/>
</dbReference>
<sequence length="310" mass="34034">MIKVLGIGDNVCDKYLHTKTIYPGGNALNVAVFAKVMGAEAAYLGTFGDDEVGEHVYTVVKSLGLDLSHCRMEKGPNGCARVQLVDGDRVFLEGNHGGISREKPPVLTHLDELYISKYDLIHTSIHSFMEKELPVMSRAGKFVSMDFSNRYDQEYLKNCCPYIDCGEISCGDMEEDEIKETMLQMMEYGCRHMVIATRGSKGSMLLADGTFYEQSPCLVKAKDTMGAGDSFIASFLVHYLEGAGDAVDFSQGSGSRGTVTAQVYKDYLIKTSLYRAAVFSAGQCQRDGSFGFGKVVELSEEDLAIMSHTK</sequence>
<dbReference type="AlphaFoldDB" id="A0A9D2L8T5"/>
<evidence type="ECO:0000256" key="1">
    <source>
        <dbReference type="ARBA" id="ARBA00022679"/>
    </source>
</evidence>
<dbReference type="Proteomes" id="UP000886804">
    <property type="component" value="Unassembled WGS sequence"/>
</dbReference>
<proteinExistence type="predicted"/>
<feature type="domain" description="Carbohydrate kinase PfkB" evidence="3">
    <location>
        <begin position="15"/>
        <end position="244"/>
    </location>
</feature>
<dbReference type="SUPFAM" id="SSF53613">
    <property type="entry name" value="Ribokinase-like"/>
    <property type="match status" value="1"/>
</dbReference>
<dbReference type="EMBL" id="DWYS01000116">
    <property type="protein sequence ID" value="HJB08113.1"/>
    <property type="molecule type" value="Genomic_DNA"/>
</dbReference>
<name>A0A9D2L8T5_9FIRM</name>